<protein>
    <submittedName>
        <fullName evidence="1">Uncharacterized protein</fullName>
    </submittedName>
</protein>
<organism evidence="1 2">
    <name type="scientific">Rosa chinensis</name>
    <name type="common">China rose</name>
    <dbReference type="NCBI Taxonomy" id="74649"/>
    <lineage>
        <taxon>Eukaryota</taxon>
        <taxon>Viridiplantae</taxon>
        <taxon>Streptophyta</taxon>
        <taxon>Embryophyta</taxon>
        <taxon>Tracheophyta</taxon>
        <taxon>Spermatophyta</taxon>
        <taxon>Magnoliopsida</taxon>
        <taxon>eudicotyledons</taxon>
        <taxon>Gunneridae</taxon>
        <taxon>Pentapetalae</taxon>
        <taxon>rosids</taxon>
        <taxon>fabids</taxon>
        <taxon>Rosales</taxon>
        <taxon>Rosaceae</taxon>
        <taxon>Rosoideae</taxon>
        <taxon>Rosoideae incertae sedis</taxon>
        <taxon>Rosa</taxon>
    </lineage>
</organism>
<proteinExistence type="predicted"/>
<sequence length="91" mass="9306">MRSRGFDSVAGSSEVVVSVDLVSDGYCSLASSIAALQVLRTHPSVLLSSLLVSVSGSGIRVGLADGAGSGIRVKFGFGLRPTIFVGLFMIC</sequence>
<gene>
    <name evidence="1" type="ORF">RchiOBHm_Chr7g0197761</name>
</gene>
<dbReference type="EMBL" id="PDCK01000045">
    <property type="protein sequence ID" value="PRQ17691.1"/>
    <property type="molecule type" value="Genomic_DNA"/>
</dbReference>
<comment type="caution">
    <text evidence="1">The sequence shown here is derived from an EMBL/GenBank/DDBJ whole genome shotgun (WGS) entry which is preliminary data.</text>
</comment>
<dbReference type="Proteomes" id="UP000238479">
    <property type="component" value="Chromosome 7"/>
</dbReference>
<dbReference type="Gramene" id="PRQ17691">
    <property type="protein sequence ID" value="PRQ17691"/>
    <property type="gene ID" value="RchiOBHm_Chr7g0197761"/>
</dbReference>
<accession>A0A2P6P6X4</accession>
<reference evidence="1 2" key="1">
    <citation type="journal article" date="2018" name="Nat. Genet.">
        <title>The Rosa genome provides new insights in the design of modern roses.</title>
        <authorList>
            <person name="Bendahmane M."/>
        </authorList>
    </citation>
    <scope>NUCLEOTIDE SEQUENCE [LARGE SCALE GENOMIC DNA]</scope>
    <source>
        <strain evidence="2">cv. Old Blush</strain>
    </source>
</reference>
<evidence type="ECO:0000313" key="2">
    <source>
        <dbReference type="Proteomes" id="UP000238479"/>
    </source>
</evidence>
<dbReference type="AlphaFoldDB" id="A0A2P6P6X4"/>
<name>A0A2P6P6X4_ROSCH</name>
<evidence type="ECO:0000313" key="1">
    <source>
        <dbReference type="EMBL" id="PRQ17691.1"/>
    </source>
</evidence>
<keyword evidence="2" id="KW-1185">Reference proteome</keyword>